<organism evidence="4 5">
    <name type="scientific">Candidatus Acidiferrum panamense</name>
    <dbReference type="NCBI Taxonomy" id="2741543"/>
    <lineage>
        <taxon>Bacteria</taxon>
        <taxon>Pseudomonadati</taxon>
        <taxon>Acidobacteriota</taxon>
        <taxon>Terriglobia</taxon>
        <taxon>Candidatus Acidiferrales</taxon>
        <taxon>Candidatus Acidiferrum</taxon>
    </lineage>
</organism>
<dbReference type="InterPro" id="IPR011010">
    <property type="entry name" value="DNA_brk_join_enz"/>
</dbReference>
<comment type="caution">
    <text evidence="4">The sequence shown here is derived from an EMBL/GenBank/DDBJ whole genome shotgun (WGS) entry which is preliminary data.</text>
</comment>
<dbReference type="PROSITE" id="PS51898">
    <property type="entry name" value="TYR_RECOMBINASE"/>
    <property type="match status" value="1"/>
</dbReference>
<evidence type="ECO:0000313" key="4">
    <source>
        <dbReference type="EMBL" id="MBA0084028.1"/>
    </source>
</evidence>
<dbReference type="AlphaFoldDB" id="A0A7V8SVL7"/>
<dbReference type="PANTHER" id="PTHR30349:SF81">
    <property type="entry name" value="TYROSINE RECOMBINASE XERC"/>
    <property type="match status" value="1"/>
</dbReference>
<evidence type="ECO:0000313" key="5">
    <source>
        <dbReference type="Proteomes" id="UP000567293"/>
    </source>
</evidence>
<dbReference type="PANTHER" id="PTHR30349">
    <property type="entry name" value="PHAGE INTEGRASE-RELATED"/>
    <property type="match status" value="1"/>
</dbReference>
<dbReference type="EMBL" id="JACDQQ010000335">
    <property type="protein sequence ID" value="MBA0084028.1"/>
    <property type="molecule type" value="Genomic_DNA"/>
</dbReference>
<accession>A0A7V8SVL7</accession>
<feature type="domain" description="Tyr recombinase" evidence="3">
    <location>
        <begin position="1"/>
        <end position="186"/>
    </location>
</feature>
<dbReference type="Proteomes" id="UP000567293">
    <property type="component" value="Unassembled WGS sequence"/>
</dbReference>
<dbReference type="GO" id="GO:0007059">
    <property type="term" value="P:chromosome segregation"/>
    <property type="evidence" value="ECO:0007669"/>
    <property type="project" value="UniProtKB-KW"/>
</dbReference>
<protein>
    <submittedName>
        <fullName evidence="4">Site-specific integrase</fullName>
    </submittedName>
</protein>
<dbReference type="InterPro" id="IPR013762">
    <property type="entry name" value="Integrase-like_cat_sf"/>
</dbReference>
<dbReference type="SUPFAM" id="SSF56349">
    <property type="entry name" value="DNA breaking-rejoining enzymes"/>
    <property type="match status" value="1"/>
</dbReference>
<sequence length="194" mass="21531">RLGNWLTAEQGQALWQAPNQEQMKGKRDRALLALLLACGLRRHELASLTVGHLQQREGHWAIVDLRGKGGHVRTTPVPDWVHGLLDDWTRAARISAGSLFRRVSSAGRVWGEAVTEKLVWHVVKEFAAKIGVSKLAPHDLRRSCARLCRAAGGELEQIQFLLGHVSVQTTERYLGCTQRISSAVNDRIGIEPTP</sequence>
<dbReference type="GO" id="GO:0006310">
    <property type="term" value="P:DNA recombination"/>
    <property type="evidence" value="ECO:0007669"/>
    <property type="project" value="UniProtKB-KW"/>
</dbReference>
<name>A0A7V8SVL7_9BACT</name>
<proteinExistence type="predicted"/>
<feature type="non-terminal residue" evidence="4">
    <location>
        <position position="1"/>
    </location>
</feature>
<dbReference type="GO" id="GO:0003677">
    <property type="term" value="F:DNA binding"/>
    <property type="evidence" value="ECO:0007669"/>
    <property type="project" value="InterPro"/>
</dbReference>
<evidence type="ECO:0000256" key="2">
    <source>
        <dbReference type="ARBA" id="ARBA00023172"/>
    </source>
</evidence>
<keyword evidence="5" id="KW-1185">Reference proteome</keyword>
<dbReference type="Gene3D" id="1.10.443.10">
    <property type="entry name" value="Intergrase catalytic core"/>
    <property type="match status" value="1"/>
</dbReference>
<keyword evidence="1" id="KW-0159">Chromosome partition</keyword>
<evidence type="ECO:0000256" key="1">
    <source>
        <dbReference type="ARBA" id="ARBA00022829"/>
    </source>
</evidence>
<dbReference type="CDD" id="cd00397">
    <property type="entry name" value="DNA_BRE_C"/>
    <property type="match status" value="1"/>
</dbReference>
<dbReference type="InterPro" id="IPR050090">
    <property type="entry name" value="Tyrosine_recombinase_XerCD"/>
</dbReference>
<dbReference type="Pfam" id="PF00589">
    <property type="entry name" value="Phage_integrase"/>
    <property type="match status" value="1"/>
</dbReference>
<reference evidence="4" key="1">
    <citation type="submission" date="2020-06" db="EMBL/GenBank/DDBJ databases">
        <title>Legume-microbial interactions unlock mineral nutrients during tropical forest succession.</title>
        <authorList>
            <person name="Epihov D.Z."/>
        </authorList>
    </citation>
    <scope>NUCLEOTIDE SEQUENCE [LARGE SCALE GENOMIC DNA]</scope>
    <source>
        <strain evidence="4">Pan2503</strain>
    </source>
</reference>
<gene>
    <name evidence="4" type="ORF">HRJ53_03445</name>
</gene>
<evidence type="ECO:0000259" key="3">
    <source>
        <dbReference type="PROSITE" id="PS51898"/>
    </source>
</evidence>
<dbReference type="GO" id="GO:0015074">
    <property type="term" value="P:DNA integration"/>
    <property type="evidence" value="ECO:0007669"/>
    <property type="project" value="InterPro"/>
</dbReference>
<dbReference type="InterPro" id="IPR002104">
    <property type="entry name" value="Integrase_catalytic"/>
</dbReference>
<keyword evidence="2" id="KW-0233">DNA recombination</keyword>